<evidence type="ECO:0000256" key="1">
    <source>
        <dbReference type="SAM" id="MobiDB-lite"/>
    </source>
</evidence>
<protein>
    <submittedName>
        <fullName evidence="3">Uncharacterized protein</fullName>
    </submittedName>
</protein>
<evidence type="ECO:0000313" key="2">
    <source>
        <dbReference type="EMBL" id="MPL74365.1"/>
    </source>
</evidence>
<comment type="caution">
    <text evidence="3">The sequence shown here is derived from an EMBL/GenBank/DDBJ whole genome shotgun (WGS) entry which is preliminary data.</text>
</comment>
<feature type="region of interest" description="Disordered" evidence="1">
    <location>
        <begin position="197"/>
        <end position="218"/>
    </location>
</feature>
<evidence type="ECO:0000313" key="3">
    <source>
        <dbReference type="EMBL" id="MPL74426.1"/>
    </source>
</evidence>
<organism evidence="3">
    <name type="scientific">bioreactor metagenome</name>
    <dbReference type="NCBI Taxonomy" id="1076179"/>
    <lineage>
        <taxon>unclassified sequences</taxon>
        <taxon>metagenomes</taxon>
        <taxon>ecological metagenomes</taxon>
    </lineage>
</organism>
<accession>A0A644U674</accession>
<sequence>MTIQLPYIDTDNHFAAIMSLYDAKAADYNAMVAIDRDKGDHTRQYLKSAHRELYRELIFSLKGRMNSSLFVMRNAPELLKMEALSPLVLATNRKRLSAFTRKSEATIYRLTERLIDARIILEKVNHGTQRDYDLFLNPEMVPVSDHKNEDFNPLLYILKNSIDITIQRTLRSICTPCSSNLNFLNKKIITENIQEHEEVSAPPIDNNEHSGTSYRNTGDPRGSFEDLLALNIAKINTSGNKSLMTNAFGVAIPVQSHSEINTLDNYGQKIEALRRREEERTRRFAIMLVEFVLSVLFSSRSIYKSEREKAYKHAEFYFSKFNSEADCERAMEQYRERVRLVQRYLENNNAFSFDNIWPARYMDPENYASGFIMTQKWLKKHRDYLDLQFKTRKIKTEQQMLSYALKRLEQEYRNKSAFVYWRSYLLNKAPGKIHEYENAAMAILQDKSRK</sequence>
<dbReference type="EMBL" id="VSSQ01000080">
    <property type="protein sequence ID" value="MPL74365.1"/>
    <property type="molecule type" value="Genomic_DNA"/>
</dbReference>
<name>A0A644U674_9ZZZZ</name>
<dbReference type="EMBL" id="VSSQ01000080">
    <property type="protein sequence ID" value="MPL74426.1"/>
    <property type="molecule type" value="Genomic_DNA"/>
</dbReference>
<proteinExistence type="predicted"/>
<reference evidence="3" key="1">
    <citation type="submission" date="2019-08" db="EMBL/GenBank/DDBJ databases">
        <authorList>
            <person name="Kucharzyk K."/>
            <person name="Murdoch R.W."/>
            <person name="Higgins S."/>
            <person name="Loffler F."/>
        </authorList>
    </citation>
    <scope>NUCLEOTIDE SEQUENCE</scope>
</reference>
<dbReference type="AlphaFoldDB" id="A0A644U674"/>
<gene>
    <name evidence="2" type="ORF">SDC9_20176</name>
    <name evidence="3" type="ORF">SDC9_20237</name>
</gene>